<dbReference type="EMBL" id="QGHB01000025">
    <property type="protein sequence ID" value="PWK79470.1"/>
    <property type="molecule type" value="Genomic_DNA"/>
</dbReference>
<sequence length="64" mass="7696">MNTGGRNIGRPPIIWICQSEWWMRSWWRRQSSTRLLRLVGPPFAQWWMWWASQWLGGLVQPGKA</sequence>
<protein>
    <submittedName>
        <fullName evidence="1">Uncharacterized protein</fullName>
    </submittedName>
</protein>
<reference evidence="1 2" key="1">
    <citation type="submission" date="2018-05" db="EMBL/GenBank/DDBJ databases">
        <title>Genomic Encyclopedia of Type Strains, Phase IV (KMG-IV): sequencing the most valuable type-strain genomes for metagenomic binning, comparative biology and taxonomic classification.</title>
        <authorList>
            <person name="Goeker M."/>
        </authorList>
    </citation>
    <scope>NUCLEOTIDE SEQUENCE [LARGE SCALE GENOMIC DNA]</scope>
    <source>
        <strain evidence="1 2">DSM 45480</strain>
    </source>
</reference>
<name>A0A316HHL6_9PSEU</name>
<feature type="non-terminal residue" evidence="1">
    <location>
        <position position="64"/>
    </location>
</feature>
<dbReference type="Proteomes" id="UP000246005">
    <property type="component" value="Unassembled WGS sequence"/>
</dbReference>
<organism evidence="1 2">
    <name type="scientific">Lentzea atacamensis</name>
    <dbReference type="NCBI Taxonomy" id="531938"/>
    <lineage>
        <taxon>Bacteria</taxon>
        <taxon>Bacillati</taxon>
        <taxon>Actinomycetota</taxon>
        <taxon>Actinomycetes</taxon>
        <taxon>Pseudonocardiales</taxon>
        <taxon>Pseudonocardiaceae</taxon>
        <taxon>Lentzea</taxon>
    </lineage>
</organism>
<evidence type="ECO:0000313" key="2">
    <source>
        <dbReference type="Proteomes" id="UP000246005"/>
    </source>
</evidence>
<evidence type="ECO:0000313" key="1">
    <source>
        <dbReference type="EMBL" id="PWK79470.1"/>
    </source>
</evidence>
<accession>A0A316HHL6</accession>
<comment type="caution">
    <text evidence="1">The sequence shown here is derived from an EMBL/GenBank/DDBJ whole genome shotgun (WGS) entry which is preliminary data.</text>
</comment>
<gene>
    <name evidence="1" type="ORF">C8D88_12570</name>
</gene>
<proteinExistence type="predicted"/>
<dbReference type="AlphaFoldDB" id="A0A316HHL6"/>